<reference evidence="1 2" key="1">
    <citation type="submission" date="2018-07" db="EMBL/GenBank/DDBJ databases">
        <title>Genomic Encyclopedia of Type Strains, Phase IV (KMG-IV): sequencing the most valuable type-strain genomes for metagenomic binning, comparative biology and taxonomic classification.</title>
        <authorList>
            <person name="Goeker M."/>
        </authorList>
    </citation>
    <scope>NUCLEOTIDE SEQUENCE [LARGE SCALE GENOMIC DNA]</scope>
    <source>
        <strain evidence="1 2">DSM 21410</strain>
    </source>
</reference>
<evidence type="ECO:0000313" key="2">
    <source>
        <dbReference type="Proteomes" id="UP000253517"/>
    </source>
</evidence>
<accession>A0A369AE39</accession>
<dbReference type="AlphaFoldDB" id="A0A369AE39"/>
<dbReference type="GO" id="GO:0016740">
    <property type="term" value="F:transferase activity"/>
    <property type="evidence" value="ECO:0007669"/>
    <property type="project" value="UniProtKB-KW"/>
</dbReference>
<name>A0A369AE39_9FLAO</name>
<keyword evidence="1" id="KW-0808">Transferase</keyword>
<proteinExistence type="predicted"/>
<dbReference type="SUPFAM" id="SSF53756">
    <property type="entry name" value="UDP-Glycosyltransferase/glycogen phosphorylase"/>
    <property type="match status" value="1"/>
</dbReference>
<organism evidence="1 2">
    <name type="scientific">Schleiferia thermophila</name>
    <dbReference type="NCBI Taxonomy" id="884107"/>
    <lineage>
        <taxon>Bacteria</taxon>
        <taxon>Pseudomonadati</taxon>
        <taxon>Bacteroidota</taxon>
        <taxon>Flavobacteriia</taxon>
        <taxon>Flavobacteriales</taxon>
        <taxon>Schleiferiaceae</taxon>
        <taxon>Schleiferia</taxon>
    </lineage>
</organism>
<dbReference type="RefSeq" id="WP_114365955.1">
    <property type="nucleotide sequence ID" value="NZ_BHZF01000001.1"/>
</dbReference>
<gene>
    <name evidence="1" type="ORF">DES35_101982</name>
</gene>
<comment type="caution">
    <text evidence="1">The sequence shown here is derived from an EMBL/GenBank/DDBJ whole genome shotgun (WGS) entry which is preliminary data.</text>
</comment>
<dbReference type="Proteomes" id="UP000253517">
    <property type="component" value="Unassembled WGS sequence"/>
</dbReference>
<dbReference type="EMBL" id="QPJS01000001">
    <property type="protein sequence ID" value="RCX05694.1"/>
    <property type="molecule type" value="Genomic_DNA"/>
</dbReference>
<dbReference type="Gene3D" id="3.40.50.2000">
    <property type="entry name" value="Glycogen Phosphorylase B"/>
    <property type="match status" value="1"/>
</dbReference>
<evidence type="ECO:0000313" key="1">
    <source>
        <dbReference type="EMBL" id="RCX05694.1"/>
    </source>
</evidence>
<sequence length="347" mass="40582">MRNRKSKIFHGLVNYGTQSGLFARELRKMGYDAISVTYPDAFKRVTDVELKHGGNFIQKVIKHTWNYLFRIKCFFKYDIFHFYYGTTLLPWQLDLPFYKFFGKKVIMEYLGYDVQLYEYSIKKYEITNVMFYKTPEEAKKSDKKKLARLRSESKYLDKKLVCAPYLSEFVPGSEVLPLAIDLSEYKYSPKAIPSEDIVIMHAPTSRGNKGSLFIINAIDKLINEGYPIKMLLVENVTHNELKKKYIECDIFVDQILGGWYGTASIEAMAHGRPTICFIRESYFKYIDYGKSIPIINANPSTIYEVLKFLVDNKHLLIEIGKKSRQFVEDIHDSRNVTNRLVEIYNLL</sequence>
<keyword evidence="2" id="KW-1185">Reference proteome</keyword>
<protein>
    <submittedName>
        <fullName evidence="1">Glycosyltransferase involved in cell wall biosynthesis</fullName>
    </submittedName>
</protein>